<dbReference type="InterPro" id="IPR036069">
    <property type="entry name" value="DUF34/NIF3_sf"/>
</dbReference>
<gene>
    <name evidence="5" type="ORF">BBD42_27910</name>
</gene>
<dbReference type="Gene3D" id="3.40.1390.30">
    <property type="entry name" value="NIF3 (NGG1p interacting factor 3)-like"/>
    <property type="match status" value="2"/>
</dbReference>
<feature type="binding site" evidence="4">
    <location>
        <position position="63"/>
    </location>
    <ligand>
        <name>a divalent metal cation</name>
        <dbReference type="ChEBI" id="CHEBI:60240"/>
        <label>1</label>
    </ligand>
</feature>
<proteinExistence type="inferred from homology"/>
<evidence type="ECO:0000256" key="1">
    <source>
        <dbReference type="ARBA" id="ARBA00006964"/>
    </source>
</evidence>
<protein>
    <recommendedName>
        <fullName evidence="2">GTP cyclohydrolase 1 type 2 homolog</fullName>
    </recommendedName>
</protein>
<keyword evidence="3 4" id="KW-0479">Metal-binding</keyword>
<dbReference type="PANTHER" id="PTHR13799:SF14">
    <property type="entry name" value="GTP CYCLOHYDROLASE 1 TYPE 2 HOMOLOG"/>
    <property type="match status" value="1"/>
</dbReference>
<comment type="similarity">
    <text evidence="1">Belongs to the GTP cyclohydrolase I type 2/NIF3 family.</text>
</comment>
<dbReference type="AlphaFoldDB" id="A0A1B2DQC6"/>
<evidence type="ECO:0000256" key="3">
    <source>
        <dbReference type="ARBA" id="ARBA00022723"/>
    </source>
</evidence>
<dbReference type="SUPFAM" id="SSF102705">
    <property type="entry name" value="NIF3 (NGG1p interacting factor 3)-like"/>
    <property type="match status" value="1"/>
</dbReference>
<evidence type="ECO:0000256" key="4">
    <source>
        <dbReference type="PIRSR" id="PIRSR602678-1"/>
    </source>
</evidence>
<sequence length="262" mass="28768">MNITIGQVIKDLKAGIDVAAPTVDQLSFGHERTVVTGIVTAFSATHSIIEQAYALGANLIVSHEGFFYSHHEAGDWLRNDAVVEAKAAFIEKTGVGIFRFHDYMHSYQPDIVLTGLLRKLGWMAAETQRAEAIVDIPAMQLAEVADYLKSKLNIPYVRAAGEPTMLCKRVGVLVGYRGGGSSAIPLLQQQNVDLIIAGEGPEWETPEYIRDALHQGHSKALIMLGHAESEEPGMEYLAEMLAEKYPKLPVYFLADAPVFQVF</sequence>
<accession>A0A1B2DQC6</accession>
<organism evidence="5">
    <name type="scientific">Paenibacillus sp. BIHB 4019</name>
    <dbReference type="NCBI Taxonomy" id="1870819"/>
    <lineage>
        <taxon>Bacteria</taxon>
        <taxon>Bacillati</taxon>
        <taxon>Bacillota</taxon>
        <taxon>Bacilli</taxon>
        <taxon>Bacillales</taxon>
        <taxon>Paenibacillaceae</taxon>
        <taxon>Paenibacillus</taxon>
    </lineage>
</organism>
<feature type="binding site" evidence="4">
    <location>
        <position position="226"/>
    </location>
    <ligand>
        <name>a divalent metal cation</name>
        <dbReference type="ChEBI" id="CHEBI:60240"/>
        <label>1</label>
    </ligand>
</feature>
<name>A0A1B2DQC6_9BACL</name>
<evidence type="ECO:0000256" key="2">
    <source>
        <dbReference type="ARBA" id="ARBA00022112"/>
    </source>
</evidence>
<feature type="binding site" evidence="4">
    <location>
        <position position="230"/>
    </location>
    <ligand>
        <name>a divalent metal cation</name>
        <dbReference type="ChEBI" id="CHEBI:60240"/>
        <label>1</label>
    </ligand>
</feature>
<dbReference type="Pfam" id="PF01784">
    <property type="entry name" value="DUF34_NIF3"/>
    <property type="match status" value="1"/>
</dbReference>
<evidence type="ECO:0000313" key="5">
    <source>
        <dbReference type="EMBL" id="ANY69899.1"/>
    </source>
</evidence>
<dbReference type="RefSeq" id="WP_099520863.1">
    <property type="nucleotide sequence ID" value="NZ_CP016808.1"/>
</dbReference>
<dbReference type="EMBL" id="CP016808">
    <property type="protein sequence ID" value="ANY69899.1"/>
    <property type="molecule type" value="Genomic_DNA"/>
</dbReference>
<dbReference type="PANTHER" id="PTHR13799">
    <property type="entry name" value="NGG1 INTERACTING FACTOR 3"/>
    <property type="match status" value="1"/>
</dbReference>
<dbReference type="InterPro" id="IPR002678">
    <property type="entry name" value="DUF34/NIF3"/>
</dbReference>
<reference evidence="5" key="1">
    <citation type="submission" date="2016-08" db="EMBL/GenBank/DDBJ databases">
        <title>Complete Genome Seqeunce of Paenibacillus sp. BIHB 4019 from tea rhizoplane.</title>
        <authorList>
            <person name="Thakur R."/>
            <person name="Swarnkar M.K."/>
            <person name="Gulati A."/>
        </authorList>
    </citation>
    <scope>NUCLEOTIDE SEQUENCE [LARGE SCALE GENOMIC DNA]</scope>
    <source>
        <strain evidence="5">BIHB4019</strain>
    </source>
</reference>
<dbReference type="GO" id="GO:0046872">
    <property type="term" value="F:metal ion binding"/>
    <property type="evidence" value="ECO:0007669"/>
    <property type="project" value="UniProtKB-KW"/>
</dbReference>
<dbReference type="GO" id="GO:0005737">
    <property type="term" value="C:cytoplasm"/>
    <property type="evidence" value="ECO:0007669"/>
    <property type="project" value="TreeGrafter"/>
</dbReference>